<evidence type="ECO:0000313" key="3">
    <source>
        <dbReference type="Proteomes" id="UP001390339"/>
    </source>
</evidence>
<comment type="subunit">
    <text evidence="1">Component of the Mediator complex.</text>
</comment>
<proteinExistence type="inferred from homology"/>
<comment type="subcellular location">
    <subcellularLocation>
        <location evidence="1">Nucleus</location>
    </subcellularLocation>
</comment>
<protein>
    <recommendedName>
        <fullName evidence="1">Mediator of RNA polymerase II transcription subunit 18</fullName>
    </recommendedName>
    <alternativeName>
        <fullName evidence="1">Mediator complex subunit 18</fullName>
    </alternativeName>
</protein>
<dbReference type="InterPro" id="IPR019095">
    <property type="entry name" value="Mediator_Med18"/>
</dbReference>
<comment type="function">
    <text evidence="1">Component of the Mediator complex, a coactivator involved in the regulated transcription of nearly all RNA polymerase II-dependent genes. Mediator functions as a bridge to convey information from gene-specific regulatory proteins to the basal RNA polymerase II transcription machinery. Mediator is recruited to promoters by direct interactions with regulatory proteins and serves as a scaffold for the assembly of a functional preinitiation complex with RNA polymerase II and the general transcription factors.</text>
</comment>
<dbReference type="Gene3D" id="2.40.320.10">
    <property type="entry name" value="Hypothetical Protein Pfu-838710-001"/>
    <property type="match status" value="1"/>
</dbReference>
<organism evidence="2 3">
    <name type="scientific">Apiospora arundinis</name>
    <dbReference type="NCBI Taxonomy" id="335852"/>
    <lineage>
        <taxon>Eukaryota</taxon>
        <taxon>Fungi</taxon>
        <taxon>Dikarya</taxon>
        <taxon>Ascomycota</taxon>
        <taxon>Pezizomycotina</taxon>
        <taxon>Sordariomycetes</taxon>
        <taxon>Xylariomycetidae</taxon>
        <taxon>Amphisphaeriales</taxon>
        <taxon>Apiosporaceae</taxon>
        <taxon>Apiospora</taxon>
    </lineage>
</organism>
<keyword evidence="1" id="KW-0804">Transcription</keyword>
<accession>A0ABR2IGM4</accession>
<sequence length="268" mass="30573">MYELSFNGTIFKADIDNARAVLGGICWSQGLHAVKRVLTYAGPPQPHPKGLPRLEHVTQIPPTNNPQQPPRPLPVWGALSKELLRSSYYVRLVYPVSPEKDFGNGLDVDLNAVAGTLQWLDFPDPPKGQPFTQRRKLEIPGQGNLPKVMVDNKYEFEQEFIEETWSFVKDGDFEIVLTRFFTLPQTDAETQTQATRLPPWSELRPLDPAGKWVVSIKSFAWEENNPEEVKKAASQILEERTFFDKLFTFEPVDRRDLDTRVPPPGRTM</sequence>
<keyword evidence="1" id="KW-0010">Activator</keyword>
<comment type="caution">
    <text evidence="2">The sequence shown here is derived from an EMBL/GenBank/DDBJ whole genome shotgun (WGS) entry which is preliminary data.</text>
</comment>
<gene>
    <name evidence="1" type="primary">MED18</name>
    <name evidence="2" type="ORF">PGQ11_008473</name>
</gene>
<keyword evidence="3" id="KW-1185">Reference proteome</keyword>
<dbReference type="EMBL" id="JAPCWZ010000005">
    <property type="protein sequence ID" value="KAK8862238.1"/>
    <property type="molecule type" value="Genomic_DNA"/>
</dbReference>
<dbReference type="Proteomes" id="UP001390339">
    <property type="component" value="Unassembled WGS sequence"/>
</dbReference>
<keyword evidence="1" id="KW-0805">Transcription regulation</keyword>
<comment type="similarity">
    <text evidence="1">Belongs to the Mediator complex subunit 18 family.</text>
</comment>
<reference evidence="2 3" key="1">
    <citation type="journal article" date="2024" name="IMA Fungus">
        <title>Apiospora arundinis, a panoply of carbohydrate-active enzymes and secondary metabolites.</title>
        <authorList>
            <person name="Sorensen T."/>
            <person name="Petersen C."/>
            <person name="Muurmann A.T."/>
            <person name="Christiansen J.V."/>
            <person name="Brundto M.L."/>
            <person name="Overgaard C.K."/>
            <person name="Boysen A.T."/>
            <person name="Wollenberg R.D."/>
            <person name="Larsen T.O."/>
            <person name="Sorensen J.L."/>
            <person name="Nielsen K.L."/>
            <person name="Sondergaard T.E."/>
        </authorList>
    </citation>
    <scope>NUCLEOTIDE SEQUENCE [LARGE SCALE GENOMIC DNA]</scope>
    <source>
        <strain evidence="2 3">AAU 773</strain>
    </source>
</reference>
<evidence type="ECO:0000313" key="2">
    <source>
        <dbReference type="EMBL" id="KAK8862238.1"/>
    </source>
</evidence>
<dbReference type="Pfam" id="PF09637">
    <property type="entry name" value="Med18"/>
    <property type="match status" value="1"/>
</dbReference>
<evidence type="ECO:0000256" key="1">
    <source>
        <dbReference type="RuleBase" id="RU364150"/>
    </source>
</evidence>
<keyword evidence="1" id="KW-0539">Nucleus</keyword>
<name>A0ABR2IGM4_9PEZI</name>